<sequence>MAMRNKIPPEKPHFFKPILPGFEDGVKIPDSFLKYLDGKIPQNQAVLRRGDEEWRVKISDQCLREGWRAFAVENELHVGDFVVFEHEENMVFEVLVFDPSHCERQFPSIDNDGKGGFEKSKAAEAEEIPRSKKVKLEQSDDQEESDSTDQICCPYFISTVKPSTLLYHRLHIPMDFVRANGLRKCNMMLRDQREILWTVKLNLEPRCAVIKCGCKSFLKAQEMKEGDEFMLELIRNGETPVFNFYAKDGLSARKSGHKLSSYDKEPGNPQFISTIEPHCIKHRILYFPMEFARSNNLSDRSCDLILRDPKKRVWHVELKARGRRVYIFCHGLDEFFTANGLKEGDTCKFELVQNGKTPILNFLTDLTKDDQPQPQPPSFMKTNSKNKAKRLEASSEPENDDHPYFVSTIMPYNLKKYVLRLPMKFARQNGLTEMKGDMIIKDEKQRLWKVNFEHRANGVEISRGWGYFCKANGLKVGDRFKFEIIKKGKRPVTFLKYEEDSPPQIDSGFQLQFRKFQCKKSAENLTATATFSGAAYSCTPNTDLIGDAGFRSVSGFPLGHAL</sequence>
<organism evidence="9 10">
    <name type="scientific">Coffea arabica</name>
    <name type="common">Arabian coffee</name>
    <dbReference type="NCBI Taxonomy" id="13443"/>
    <lineage>
        <taxon>Eukaryota</taxon>
        <taxon>Viridiplantae</taxon>
        <taxon>Streptophyta</taxon>
        <taxon>Embryophyta</taxon>
        <taxon>Tracheophyta</taxon>
        <taxon>Spermatophyta</taxon>
        <taxon>Magnoliopsida</taxon>
        <taxon>eudicotyledons</taxon>
        <taxon>Gunneridae</taxon>
        <taxon>Pentapetalae</taxon>
        <taxon>asterids</taxon>
        <taxon>lamiids</taxon>
        <taxon>Gentianales</taxon>
        <taxon>Rubiaceae</taxon>
        <taxon>Ixoroideae</taxon>
        <taxon>Gardenieae complex</taxon>
        <taxon>Bertiereae - Coffeeae clade</taxon>
        <taxon>Coffeeae</taxon>
        <taxon>Coffea</taxon>
    </lineage>
</organism>
<comment type="subcellular location">
    <subcellularLocation>
        <location evidence="1">Nucleus</location>
    </subcellularLocation>
</comment>
<dbReference type="CDD" id="cd10017">
    <property type="entry name" value="B3_DNA"/>
    <property type="match status" value="4"/>
</dbReference>
<accession>A0ABM4UG16</accession>
<feature type="compositionally biased region" description="Basic and acidic residues" evidence="7">
    <location>
        <begin position="128"/>
        <end position="138"/>
    </location>
</feature>
<dbReference type="Proteomes" id="UP001652660">
    <property type="component" value="Chromosome 5c"/>
</dbReference>
<dbReference type="SUPFAM" id="SSF101936">
    <property type="entry name" value="DNA-binding pseudobarrel domain"/>
    <property type="match status" value="4"/>
</dbReference>
<dbReference type="PROSITE" id="PS50863">
    <property type="entry name" value="B3"/>
    <property type="match status" value="4"/>
</dbReference>
<evidence type="ECO:0000256" key="3">
    <source>
        <dbReference type="ARBA" id="ARBA00023015"/>
    </source>
</evidence>
<dbReference type="Gene3D" id="2.40.330.10">
    <property type="entry name" value="DNA-binding pseudobarrel domain"/>
    <property type="match status" value="4"/>
</dbReference>
<dbReference type="InterPro" id="IPR003340">
    <property type="entry name" value="B3_DNA-bd"/>
</dbReference>
<evidence type="ECO:0000256" key="2">
    <source>
        <dbReference type="ARBA" id="ARBA00022737"/>
    </source>
</evidence>
<proteinExistence type="predicted"/>
<evidence type="ECO:0000313" key="10">
    <source>
        <dbReference type="RefSeq" id="XP_071906231.1"/>
    </source>
</evidence>
<dbReference type="GeneID" id="140007378"/>
<keyword evidence="6" id="KW-0539">Nucleus</keyword>
<evidence type="ECO:0000256" key="7">
    <source>
        <dbReference type="SAM" id="MobiDB-lite"/>
    </source>
</evidence>
<evidence type="ECO:0000256" key="1">
    <source>
        <dbReference type="ARBA" id="ARBA00004123"/>
    </source>
</evidence>
<dbReference type="PANTHER" id="PTHR31674">
    <property type="entry name" value="B3 DOMAIN-CONTAINING PROTEIN REM-LIKE 3-RELATED"/>
    <property type="match status" value="1"/>
</dbReference>
<keyword evidence="4" id="KW-0238">DNA-binding</keyword>
<feature type="region of interest" description="Disordered" evidence="7">
    <location>
        <begin position="366"/>
        <end position="399"/>
    </location>
</feature>
<feature type="domain" description="TF-B3" evidence="8">
    <location>
        <begin position="270"/>
        <end position="365"/>
    </location>
</feature>
<keyword evidence="3" id="KW-0805">Transcription regulation</keyword>
<evidence type="ECO:0000313" key="9">
    <source>
        <dbReference type="Proteomes" id="UP001652660"/>
    </source>
</evidence>
<evidence type="ECO:0000259" key="8">
    <source>
        <dbReference type="PROSITE" id="PS50863"/>
    </source>
</evidence>
<keyword evidence="2" id="KW-0677">Repeat</keyword>
<evidence type="ECO:0000256" key="5">
    <source>
        <dbReference type="ARBA" id="ARBA00023163"/>
    </source>
</evidence>
<protein>
    <submittedName>
        <fullName evidence="10">B3 domain-containing protein REM14-like</fullName>
    </submittedName>
</protein>
<evidence type="ECO:0000256" key="6">
    <source>
        <dbReference type="ARBA" id="ARBA00023242"/>
    </source>
</evidence>
<dbReference type="InterPro" id="IPR015300">
    <property type="entry name" value="DNA-bd_pseudobarrel_sf"/>
</dbReference>
<dbReference type="PANTHER" id="PTHR31674:SF62">
    <property type="entry name" value="B3 DOMAIN-CONTAINING PROTEIN REM14-RELATED"/>
    <property type="match status" value="1"/>
</dbReference>
<feature type="domain" description="TF-B3" evidence="8">
    <location>
        <begin position="404"/>
        <end position="498"/>
    </location>
</feature>
<dbReference type="RefSeq" id="XP_071906231.1">
    <property type="nucleotide sequence ID" value="XM_072050130.1"/>
</dbReference>
<name>A0ABM4UG16_COFAR</name>
<evidence type="ECO:0000256" key="4">
    <source>
        <dbReference type="ARBA" id="ARBA00023125"/>
    </source>
</evidence>
<feature type="domain" description="TF-B3" evidence="8">
    <location>
        <begin position="11"/>
        <end position="100"/>
    </location>
</feature>
<feature type="region of interest" description="Disordered" evidence="7">
    <location>
        <begin position="128"/>
        <end position="147"/>
    </location>
</feature>
<feature type="domain" description="TF-B3" evidence="8">
    <location>
        <begin position="155"/>
        <end position="247"/>
    </location>
</feature>
<keyword evidence="9" id="KW-1185">Reference proteome</keyword>
<dbReference type="InterPro" id="IPR039218">
    <property type="entry name" value="REM_fam"/>
</dbReference>
<gene>
    <name evidence="10" type="primary">LOC140007378</name>
</gene>
<keyword evidence="5" id="KW-0804">Transcription</keyword>
<dbReference type="Pfam" id="PF02362">
    <property type="entry name" value="B3"/>
    <property type="match status" value="4"/>
</dbReference>
<reference evidence="10" key="1">
    <citation type="submission" date="2025-08" db="UniProtKB">
        <authorList>
            <consortium name="RefSeq"/>
        </authorList>
    </citation>
    <scope>IDENTIFICATION</scope>
    <source>
        <tissue evidence="10">Leaves</tissue>
    </source>
</reference>
<dbReference type="SMART" id="SM01019">
    <property type="entry name" value="B3"/>
    <property type="match status" value="4"/>
</dbReference>